<dbReference type="GO" id="GO:0005975">
    <property type="term" value="P:carbohydrate metabolic process"/>
    <property type="evidence" value="ECO:0007669"/>
    <property type="project" value="InterPro"/>
</dbReference>
<dbReference type="InterPro" id="IPR017853">
    <property type="entry name" value="GH"/>
</dbReference>
<sequence length="545" mass="62571">MSSGRYHPLSIILSCCFFSVITLLLLEPHCCDGSKVLLVRPGEEGDDDHYALLKLINRTGFPPDFTFGVGSSAYQYEGAANQHGRRPSIWDTFTKLHPDKIADHSSGTTAEEFYYLYREDIGLLKEIGWDFFRFSISWPRLVPYGKVSRGVNQQGINFYNNLINELLAHGIQPFVTIVQWDLPQALEDEYGGFLSRDIVGDFRDYADLCFKEFGDRVKYWATLNEPHNLALYGYTLGIFAPGRCSYYMGNCSAGNSATEPYIVVHNQLLSHASAVQLYKSKYQASQKGKIGLTTESYWMKPKFQTDQSRKATLRALDFHLGWILDPITFGHYPKSMRHLVGTRLPNFTAAESEILRGSYDYLGINYYTARYVDESTSYGTTDLSYTTDCRCNLTMERDGIPIGEPTAVEWLYIYPKGIRELMHYVKNKYNPSVIYISENGMADINNSTIPLKDALRDTSRIKYHMLHLFYLSKAIEEGVNVKGYLVWSFLDDFEWALGYTIRFGLTFIDYENGLKRYLKDSSFWFKQFLHSENTTHMVPLLQVSE</sequence>
<organism evidence="6 7">
    <name type="scientific">Punica granatum</name>
    <name type="common">Pomegranate</name>
    <dbReference type="NCBI Taxonomy" id="22663"/>
    <lineage>
        <taxon>Eukaryota</taxon>
        <taxon>Viridiplantae</taxon>
        <taxon>Streptophyta</taxon>
        <taxon>Embryophyta</taxon>
        <taxon>Tracheophyta</taxon>
        <taxon>Spermatophyta</taxon>
        <taxon>Magnoliopsida</taxon>
        <taxon>eudicotyledons</taxon>
        <taxon>Gunneridae</taxon>
        <taxon>Pentapetalae</taxon>
        <taxon>rosids</taxon>
        <taxon>malvids</taxon>
        <taxon>Myrtales</taxon>
        <taxon>Lythraceae</taxon>
        <taxon>Punica</taxon>
    </lineage>
</organism>
<dbReference type="InterPro" id="IPR033132">
    <property type="entry name" value="GH_1_N_CS"/>
</dbReference>
<dbReference type="Pfam" id="PF00232">
    <property type="entry name" value="Glyco_hydro_1"/>
    <property type="match status" value="1"/>
</dbReference>
<evidence type="ECO:0000256" key="4">
    <source>
        <dbReference type="RuleBase" id="RU003690"/>
    </source>
</evidence>
<evidence type="ECO:0000256" key="5">
    <source>
        <dbReference type="RuleBase" id="RU004468"/>
    </source>
</evidence>
<comment type="similarity">
    <text evidence="1 4">Belongs to the glycosyl hydrolase 1 family.</text>
</comment>
<dbReference type="PANTHER" id="PTHR10353">
    <property type="entry name" value="GLYCOSYL HYDROLASE"/>
    <property type="match status" value="1"/>
</dbReference>
<reference evidence="6 7" key="1">
    <citation type="submission" date="2017-11" db="EMBL/GenBank/DDBJ databases">
        <title>De-novo sequencing of pomegranate (Punica granatum L.) genome.</title>
        <authorList>
            <person name="Akparov Z."/>
            <person name="Amiraslanov A."/>
            <person name="Hajiyeva S."/>
            <person name="Abbasov M."/>
            <person name="Kaur K."/>
            <person name="Hamwieh A."/>
            <person name="Solovyev V."/>
            <person name="Salamov A."/>
            <person name="Braich B."/>
            <person name="Kosarev P."/>
            <person name="Mahmoud A."/>
            <person name="Hajiyev E."/>
            <person name="Babayeva S."/>
            <person name="Izzatullayeva V."/>
            <person name="Mammadov A."/>
            <person name="Mammadov A."/>
            <person name="Sharifova S."/>
            <person name="Ojaghi J."/>
            <person name="Eynullazada K."/>
            <person name="Bayramov B."/>
            <person name="Abdulazimova A."/>
            <person name="Shahmuradov I."/>
        </authorList>
    </citation>
    <scope>NUCLEOTIDE SEQUENCE [LARGE SCALE GENOMIC DNA]</scope>
    <source>
        <strain evidence="7">cv. AG2017</strain>
        <tissue evidence="6">Leaf</tissue>
    </source>
</reference>
<dbReference type="Proteomes" id="UP000233551">
    <property type="component" value="Unassembled WGS sequence"/>
</dbReference>
<keyword evidence="2 5" id="KW-0378">Hydrolase</keyword>
<protein>
    <submittedName>
        <fullName evidence="6">Uncharacterized protein</fullName>
    </submittedName>
</protein>
<accession>A0A2I0L527</accession>
<dbReference type="PROSITE" id="PS00653">
    <property type="entry name" value="GLYCOSYL_HYDROL_F1_2"/>
    <property type="match status" value="1"/>
</dbReference>
<dbReference type="STRING" id="22663.A0A2I0L527"/>
<evidence type="ECO:0000256" key="2">
    <source>
        <dbReference type="ARBA" id="ARBA00022801"/>
    </source>
</evidence>
<dbReference type="PROSITE" id="PS00572">
    <property type="entry name" value="GLYCOSYL_HYDROL_F1_1"/>
    <property type="match status" value="1"/>
</dbReference>
<gene>
    <name evidence="6" type="ORF">CRG98_004397</name>
</gene>
<dbReference type="AlphaFoldDB" id="A0A2I0L527"/>
<dbReference type="Gene3D" id="3.20.20.80">
    <property type="entry name" value="Glycosidases"/>
    <property type="match status" value="1"/>
</dbReference>
<dbReference type="OrthoDB" id="65569at2759"/>
<evidence type="ECO:0000313" key="6">
    <source>
        <dbReference type="EMBL" id="PKI75246.1"/>
    </source>
</evidence>
<evidence type="ECO:0000256" key="1">
    <source>
        <dbReference type="ARBA" id="ARBA00010838"/>
    </source>
</evidence>
<dbReference type="SUPFAM" id="SSF51445">
    <property type="entry name" value="(Trans)glycosidases"/>
    <property type="match status" value="1"/>
</dbReference>
<dbReference type="PANTHER" id="PTHR10353:SF44">
    <property type="entry name" value="BETA-GLUCOSIDASE 17"/>
    <property type="match status" value="1"/>
</dbReference>
<keyword evidence="3 5" id="KW-0326">Glycosidase</keyword>
<keyword evidence="7" id="KW-1185">Reference proteome</keyword>
<dbReference type="InterPro" id="IPR001360">
    <property type="entry name" value="Glyco_hydro_1"/>
</dbReference>
<dbReference type="EMBL" id="PGOL01000181">
    <property type="protein sequence ID" value="PKI75246.1"/>
    <property type="molecule type" value="Genomic_DNA"/>
</dbReference>
<dbReference type="GO" id="GO:0047782">
    <property type="term" value="F:coniferin beta-glucosidase activity"/>
    <property type="evidence" value="ECO:0007669"/>
    <property type="project" value="UniProtKB-ARBA"/>
</dbReference>
<evidence type="ECO:0000313" key="7">
    <source>
        <dbReference type="Proteomes" id="UP000233551"/>
    </source>
</evidence>
<evidence type="ECO:0000256" key="3">
    <source>
        <dbReference type="ARBA" id="ARBA00023295"/>
    </source>
</evidence>
<dbReference type="InterPro" id="IPR018120">
    <property type="entry name" value="Glyco_hydro_1_AS"/>
</dbReference>
<dbReference type="GeneID" id="116212845"/>
<proteinExistence type="inferred from homology"/>
<dbReference type="FunFam" id="3.20.20.80:FF:000020">
    <property type="entry name" value="Beta-glucosidase 12"/>
    <property type="match status" value="1"/>
</dbReference>
<comment type="caution">
    <text evidence="6">The sequence shown here is derived from an EMBL/GenBank/DDBJ whole genome shotgun (WGS) entry which is preliminary data.</text>
</comment>
<dbReference type="PRINTS" id="PR00131">
    <property type="entry name" value="GLHYDRLASE1"/>
</dbReference>
<name>A0A2I0L527_PUNGR</name>